<organism evidence="1 2">
    <name type="scientific">Panagrolaimus sp. JU765</name>
    <dbReference type="NCBI Taxonomy" id="591449"/>
    <lineage>
        <taxon>Eukaryota</taxon>
        <taxon>Metazoa</taxon>
        <taxon>Ecdysozoa</taxon>
        <taxon>Nematoda</taxon>
        <taxon>Chromadorea</taxon>
        <taxon>Rhabditida</taxon>
        <taxon>Tylenchina</taxon>
        <taxon>Panagrolaimomorpha</taxon>
        <taxon>Panagrolaimoidea</taxon>
        <taxon>Panagrolaimidae</taxon>
        <taxon>Panagrolaimus</taxon>
    </lineage>
</organism>
<evidence type="ECO:0000313" key="1">
    <source>
        <dbReference type="Proteomes" id="UP000887576"/>
    </source>
</evidence>
<name>A0AC34QT43_9BILA</name>
<reference evidence="2" key="1">
    <citation type="submission" date="2022-11" db="UniProtKB">
        <authorList>
            <consortium name="WormBaseParasite"/>
        </authorList>
    </citation>
    <scope>IDENTIFICATION</scope>
</reference>
<accession>A0AC34QT43</accession>
<protein>
    <submittedName>
        <fullName evidence="2">Uncharacterized protein</fullName>
    </submittedName>
</protein>
<dbReference type="WBParaSite" id="JU765_v2.g19231.t1">
    <property type="protein sequence ID" value="JU765_v2.g19231.t1"/>
    <property type="gene ID" value="JU765_v2.g19231"/>
</dbReference>
<dbReference type="Proteomes" id="UP000887576">
    <property type="component" value="Unplaced"/>
</dbReference>
<evidence type="ECO:0000313" key="2">
    <source>
        <dbReference type="WBParaSite" id="JU765_v2.g19231.t1"/>
    </source>
</evidence>
<proteinExistence type="predicted"/>
<sequence length="294" mass="33754">MALALPLQVFDGIYRVCGLGRSSQVPSSSKICQERLAKIIIANASIIDVIRWRKVSGAFKKAADKRLSSFSRINVKVYKNLTELRSHNCKKDTFEWHPHGNVMLMDMGMGQLGIAVDTKLKFNDVKALLQILSTFRFYIEELFMDSPIIELIVSEINKQQVNLLIEILKNTRKLNEKIESTNNSLTTRSFSKVVSGPFFPNLKKLTITSQSNQLEHLSRLVTYAVGVDFLYETQNIDLLCLKICIGGQWCQKRNVRMFRHVNRFRQWTEADSLGERYFQQFSGTTKTKTSAFRI</sequence>